<gene>
    <name evidence="5" type="ORF">ABT56_18640</name>
</gene>
<dbReference type="Proteomes" id="UP000036097">
    <property type="component" value="Unassembled WGS sequence"/>
</dbReference>
<keyword evidence="1 5" id="KW-0808">Transferase</keyword>
<sequence>MTRQPLLTTPRLILRPFQLADATKVQELAGKIEIANGTINIPHPYPNGAAGQWIGRLLAGWNSGQSAIYAITLKSNEQLIGCVGLHNIESQSAQIGYWIGLPFWGNGYCTEAATRIAEFGFNKLNLDLIYGQHFSREPHPGKVLEKIGMNHVMTKQDAIRVNMISENIEYYEMRSPISAAATA</sequence>
<evidence type="ECO:0000256" key="3">
    <source>
        <dbReference type="ARBA" id="ARBA00038502"/>
    </source>
</evidence>
<keyword evidence="2" id="KW-0012">Acyltransferase</keyword>
<dbReference type="STRING" id="1195763.ABT56_18640"/>
<dbReference type="GO" id="GO:0016747">
    <property type="term" value="F:acyltransferase activity, transferring groups other than amino-acyl groups"/>
    <property type="evidence" value="ECO:0007669"/>
    <property type="project" value="InterPro"/>
</dbReference>
<dbReference type="Pfam" id="PF13302">
    <property type="entry name" value="Acetyltransf_3"/>
    <property type="match status" value="1"/>
</dbReference>
<dbReference type="InterPro" id="IPR051531">
    <property type="entry name" value="N-acetyltransferase"/>
</dbReference>
<feature type="domain" description="N-acetyltransferase" evidence="4">
    <location>
        <begin position="11"/>
        <end position="150"/>
    </location>
</feature>
<evidence type="ECO:0000313" key="6">
    <source>
        <dbReference type="Proteomes" id="UP000036097"/>
    </source>
</evidence>
<evidence type="ECO:0000256" key="1">
    <source>
        <dbReference type="ARBA" id="ARBA00022679"/>
    </source>
</evidence>
<dbReference type="PANTHER" id="PTHR43792">
    <property type="entry name" value="GNAT FAMILY, PUTATIVE (AFU_ORTHOLOGUE AFUA_3G00765)-RELATED-RELATED"/>
    <property type="match status" value="1"/>
</dbReference>
<evidence type="ECO:0000313" key="5">
    <source>
        <dbReference type="EMBL" id="KLV03611.1"/>
    </source>
</evidence>
<protein>
    <submittedName>
        <fullName evidence="5">Acetyltransferase</fullName>
    </submittedName>
</protein>
<accession>A0A0J1GVE9</accession>
<comment type="caution">
    <text evidence="5">The sequence shown here is derived from an EMBL/GenBank/DDBJ whole genome shotgun (WGS) entry which is preliminary data.</text>
</comment>
<keyword evidence="6" id="KW-1185">Reference proteome</keyword>
<dbReference type="AlphaFoldDB" id="A0A0J1GVE9"/>
<dbReference type="RefSeq" id="WP_047880412.1">
    <property type="nucleotide sequence ID" value="NZ_LDOT01000030.1"/>
</dbReference>
<comment type="similarity">
    <text evidence="3">Belongs to the acetyltransferase family. RimJ subfamily.</text>
</comment>
<reference evidence="5 6" key="1">
    <citation type="submission" date="2015-05" db="EMBL/GenBank/DDBJ databases">
        <title>Photobacterium galathea sp. nov.</title>
        <authorList>
            <person name="Machado H."/>
            <person name="Gram L."/>
        </authorList>
    </citation>
    <scope>NUCLEOTIDE SEQUENCE [LARGE SCALE GENOMIC DNA]</scope>
    <source>
        <strain evidence="5 6">CGMCC 1.12159</strain>
    </source>
</reference>
<dbReference type="EMBL" id="LDOT01000030">
    <property type="protein sequence ID" value="KLV03611.1"/>
    <property type="molecule type" value="Genomic_DNA"/>
</dbReference>
<evidence type="ECO:0000259" key="4">
    <source>
        <dbReference type="Pfam" id="PF13302"/>
    </source>
</evidence>
<dbReference type="OrthoDB" id="9801656at2"/>
<organism evidence="5 6">
    <name type="scientific">Photobacterium aquae</name>
    <dbReference type="NCBI Taxonomy" id="1195763"/>
    <lineage>
        <taxon>Bacteria</taxon>
        <taxon>Pseudomonadati</taxon>
        <taxon>Pseudomonadota</taxon>
        <taxon>Gammaproteobacteria</taxon>
        <taxon>Vibrionales</taxon>
        <taxon>Vibrionaceae</taxon>
        <taxon>Photobacterium</taxon>
    </lineage>
</organism>
<dbReference type="PATRIC" id="fig|1195763.3.peg.3986"/>
<dbReference type="SUPFAM" id="SSF55729">
    <property type="entry name" value="Acyl-CoA N-acyltransferases (Nat)"/>
    <property type="match status" value="1"/>
</dbReference>
<proteinExistence type="inferred from homology"/>
<dbReference type="InterPro" id="IPR016181">
    <property type="entry name" value="Acyl_CoA_acyltransferase"/>
</dbReference>
<name>A0A0J1GVE9_9GAMM</name>
<dbReference type="PANTHER" id="PTHR43792:SF8">
    <property type="entry name" value="[RIBOSOMAL PROTEIN US5]-ALANINE N-ACETYLTRANSFERASE"/>
    <property type="match status" value="1"/>
</dbReference>
<dbReference type="InterPro" id="IPR000182">
    <property type="entry name" value="GNAT_dom"/>
</dbReference>
<dbReference type="Gene3D" id="3.40.630.30">
    <property type="match status" value="1"/>
</dbReference>
<evidence type="ECO:0000256" key="2">
    <source>
        <dbReference type="ARBA" id="ARBA00023315"/>
    </source>
</evidence>